<evidence type="ECO:0000313" key="3">
    <source>
        <dbReference type="Proteomes" id="UP000778578"/>
    </source>
</evidence>
<keyword evidence="2" id="KW-0560">Oxidoreductase</keyword>
<dbReference type="Pfam" id="PF03992">
    <property type="entry name" value="ABM"/>
    <property type="match status" value="1"/>
</dbReference>
<gene>
    <name evidence="2" type="ORF">K7862_06410</name>
</gene>
<organism evidence="2 3">
    <name type="scientific">Actinacidiphila acidipaludis</name>
    <dbReference type="NCBI Taxonomy" id="2873382"/>
    <lineage>
        <taxon>Bacteria</taxon>
        <taxon>Bacillati</taxon>
        <taxon>Actinomycetota</taxon>
        <taxon>Actinomycetes</taxon>
        <taxon>Kitasatosporales</taxon>
        <taxon>Streptomycetaceae</taxon>
        <taxon>Actinacidiphila</taxon>
    </lineage>
</organism>
<name>A0ABS7Q347_9ACTN</name>
<evidence type="ECO:0000313" key="2">
    <source>
        <dbReference type="EMBL" id="MBY8877276.1"/>
    </source>
</evidence>
<accession>A0ABS7Q347</accession>
<dbReference type="Gene3D" id="3.30.70.100">
    <property type="match status" value="1"/>
</dbReference>
<dbReference type="Proteomes" id="UP000778578">
    <property type="component" value="Unassembled WGS sequence"/>
</dbReference>
<sequence>MTVQQDMPVPAVNTQAPQTLGSAGDDGIILTVVASFEQIAAEHRAEFLESAQREAFLSLRDEPGTISYHIVPDRDDPTRVVFQATFTDDAAYEQHQGNAPAREFLEMVARNNISGPNIYVCNFSVPNVNHPARGQ</sequence>
<evidence type="ECO:0000259" key="1">
    <source>
        <dbReference type="PROSITE" id="PS51725"/>
    </source>
</evidence>
<comment type="caution">
    <text evidence="2">The sequence shown here is derived from an EMBL/GenBank/DDBJ whole genome shotgun (WGS) entry which is preliminary data.</text>
</comment>
<protein>
    <submittedName>
        <fullName evidence="2">Antibiotic biosynthesis monooxygenase</fullName>
    </submittedName>
</protein>
<dbReference type="InterPro" id="IPR011008">
    <property type="entry name" value="Dimeric_a/b-barrel"/>
</dbReference>
<dbReference type="RefSeq" id="WP_222961431.1">
    <property type="nucleotide sequence ID" value="NZ_JAINZZ010000005.1"/>
</dbReference>
<proteinExistence type="predicted"/>
<reference evidence="2 3" key="1">
    <citation type="submission" date="2021-08" db="EMBL/GenBank/DDBJ databases">
        <title>WGS of actinomycetes from Thailand.</title>
        <authorList>
            <person name="Thawai C."/>
        </authorList>
    </citation>
    <scope>NUCLEOTIDE SEQUENCE [LARGE SCALE GENOMIC DNA]</scope>
    <source>
        <strain evidence="2 3">PLK6-54</strain>
    </source>
</reference>
<dbReference type="SUPFAM" id="SSF54909">
    <property type="entry name" value="Dimeric alpha+beta barrel"/>
    <property type="match status" value="1"/>
</dbReference>
<dbReference type="EMBL" id="JAINZZ010000005">
    <property type="protein sequence ID" value="MBY8877276.1"/>
    <property type="molecule type" value="Genomic_DNA"/>
</dbReference>
<dbReference type="PROSITE" id="PS51725">
    <property type="entry name" value="ABM"/>
    <property type="match status" value="1"/>
</dbReference>
<keyword evidence="3" id="KW-1185">Reference proteome</keyword>
<feature type="domain" description="ABM" evidence="1">
    <location>
        <begin position="31"/>
        <end position="121"/>
    </location>
</feature>
<keyword evidence="2" id="KW-0503">Monooxygenase</keyword>
<dbReference type="GO" id="GO:0004497">
    <property type="term" value="F:monooxygenase activity"/>
    <property type="evidence" value="ECO:0007669"/>
    <property type="project" value="UniProtKB-KW"/>
</dbReference>
<dbReference type="InterPro" id="IPR007138">
    <property type="entry name" value="ABM_dom"/>
</dbReference>